<protein>
    <submittedName>
        <fullName evidence="2">DUF4097 family beta strand repeat protein</fullName>
    </submittedName>
</protein>
<keyword evidence="3" id="KW-1185">Reference proteome</keyword>
<name>A0A7K1LAI6_9ACTN</name>
<feature type="domain" description="DUF4097" evidence="1">
    <location>
        <begin position="127"/>
        <end position="241"/>
    </location>
</feature>
<dbReference type="Proteomes" id="UP000432015">
    <property type="component" value="Unassembled WGS sequence"/>
</dbReference>
<comment type="caution">
    <text evidence="2">The sequence shown here is derived from an EMBL/GenBank/DDBJ whole genome shotgun (WGS) entry which is preliminary data.</text>
</comment>
<dbReference type="Pfam" id="PF13349">
    <property type="entry name" value="DUF4097"/>
    <property type="match status" value="1"/>
</dbReference>
<reference evidence="2 3" key="1">
    <citation type="submission" date="2019-11" db="EMBL/GenBank/DDBJ databases">
        <authorList>
            <person name="Cao P."/>
        </authorList>
    </citation>
    <scope>NUCLEOTIDE SEQUENCE [LARGE SCALE GENOMIC DNA]</scope>
    <source>
        <strain evidence="2 3">NEAU-AAG5</strain>
    </source>
</reference>
<accession>A0A7K1LAI6</accession>
<dbReference type="RefSeq" id="WP_156220611.1">
    <property type="nucleotide sequence ID" value="NZ_WOFH01000014.1"/>
</dbReference>
<evidence type="ECO:0000313" key="3">
    <source>
        <dbReference type="Proteomes" id="UP000432015"/>
    </source>
</evidence>
<evidence type="ECO:0000313" key="2">
    <source>
        <dbReference type="EMBL" id="MUN41440.1"/>
    </source>
</evidence>
<gene>
    <name evidence="2" type="ORF">GNZ18_33335</name>
</gene>
<dbReference type="AlphaFoldDB" id="A0A7K1LAI6"/>
<organism evidence="2 3">
    <name type="scientific">Actinomadura litoris</name>
    <dbReference type="NCBI Taxonomy" id="2678616"/>
    <lineage>
        <taxon>Bacteria</taxon>
        <taxon>Bacillati</taxon>
        <taxon>Actinomycetota</taxon>
        <taxon>Actinomycetes</taxon>
        <taxon>Streptosporangiales</taxon>
        <taxon>Thermomonosporaceae</taxon>
        <taxon>Actinomadura</taxon>
    </lineage>
</organism>
<proteinExistence type="predicted"/>
<dbReference type="InterPro" id="IPR025164">
    <property type="entry name" value="Toastrack_DUF4097"/>
</dbReference>
<dbReference type="EMBL" id="WOFH01000014">
    <property type="protein sequence ID" value="MUN41440.1"/>
    <property type="molecule type" value="Genomic_DNA"/>
</dbReference>
<evidence type="ECO:0000259" key="1">
    <source>
        <dbReference type="Pfam" id="PF13349"/>
    </source>
</evidence>
<sequence>MPRTLVAAAPGPARLDITVPFGHVKIAAAPGCATATLTLTATTTDPALADLIDRATLHTTDHGLVVAVPKLPGTATIRTNGNFGIQVQANHGSGTFIAGDYHGANVINGQHIQPGAPPRAVSGDIEVVALVPPGSDIEVDGNAADLSAKGRLGSVTAHASSGDVDVDTADTLTVRTTSGDVHGAEVTGRTDITTTAGDISIARFGGTGDFVTSSGDVTVAAIQRGNVRARTSTGDIRVTAAPGIAEGLTVWARSSVGCIRVPDGAAAG</sequence>